<dbReference type="InterPro" id="IPR002560">
    <property type="entry name" value="Transposase_DDE"/>
</dbReference>
<name>A0ABQ3UVM5_9CHLR</name>
<feature type="domain" description="Transposase IS204/IS1001/IS1096/IS1165 DDE" evidence="2">
    <location>
        <begin position="1"/>
        <end position="104"/>
    </location>
</feature>
<dbReference type="PANTHER" id="PTHR33498">
    <property type="entry name" value="TRANSPOSASE FOR INSERTION SEQUENCE ELEMENT IS1557"/>
    <property type="match status" value="1"/>
</dbReference>
<dbReference type="EMBL" id="BNJG01000002">
    <property type="protein sequence ID" value="GHO56457.1"/>
    <property type="molecule type" value="Genomic_DNA"/>
</dbReference>
<keyword evidence="4" id="KW-1185">Reference proteome</keyword>
<comment type="caution">
    <text evidence="3">The sequence shown here is derived from an EMBL/GenBank/DDBJ whole genome shotgun (WGS) entry which is preliminary data.</text>
</comment>
<sequence length="150" mass="17459">MDEWAWKRRLRYGTLLCDLERRIPLDILPDRRVETVAAWFKRHPSIEVISRDRSAEFAAAASQGAPQAIQVADRWHLGKNLSETLTAVLAQCQAEQRRANRANGHQEEPLREPSQERSAYRSEERNKRGWLEKQSGSNGMNWFARFICRV</sequence>
<dbReference type="Pfam" id="PF01610">
    <property type="entry name" value="DDE_Tnp_ISL3"/>
    <property type="match status" value="1"/>
</dbReference>
<evidence type="ECO:0000256" key="1">
    <source>
        <dbReference type="SAM" id="MobiDB-lite"/>
    </source>
</evidence>
<reference evidence="3 4" key="1">
    <citation type="journal article" date="2021" name="Int. J. Syst. Evol. Microbiol.">
        <title>Reticulibacter mediterranei gen. nov., sp. nov., within the new family Reticulibacteraceae fam. nov., and Ktedonospora formicarum gen. nov., sp. nov., Ktedonobacter robiniae sp. nov., Dictyobacter formicarum sp. nov. and Dictyobacter arantiisoli sp. nov., belonging to the class Ktedonobacteria.</title>
        <authorList>
            <person name="Yabe S."/>
            <person name="Zheng Y."/>
            <person name="Wang C.M."/>
            <person name="Sakai Y."/>
            <person name="Abe K."/>
            <person name="Yokota A."/>
            <person name="Donadio S."/>
            <person name="Cavaletti L."/>
            <person name="Monciardini P."/>
        </authorList>
    </citation>
    <scope>NUCLEOTIDE SEQUENCE [LARGE SCALE GENOMIC DNA]</scope>
    <source>
        <strain evidence="3 4">SOSP1-30</strain>
    </source>
</reference>
<dbReference type="InterPro" id="IPR047951">
    <property type="entry name" value="Transpos_ISL3"/>
</dbReference>
<proteinExistence type="predicted"/>
<protein>
    <recommendedName>
        <fullName evidence="2">Transposase IS204/IS1001/IS1096/IS1165 DDE domain-containing protein</fullName>
    </recommendedName>
</protein>
<evidence type="ECO:0000259" key="2">
    <source>
        <dbReference type="Pfam" id="PF01610"/>
    </source>
</evidence>
<organism evidence="3 4">
    <name type="scientific">Ktedonobacter robiniae</name>
    <dbReference type="NCBI Taxonomy" id="2778365"/>
    <lineage>
        <taxon>Bacteria</taxon>
        <taxon>Bacillati</taxon>
        <taxon>Chloroflexota</taxon>
        <taxon>Ktedonobacteria</taxon>
        <taxon>Ktedonobacterales</taxon>
        <taxon>Ktedonobacteraceae</taxon>
        <taxon>Ktedonobacter</taxon>
    </lineage>
</organism>
<evidence type="ECO:0000313" key="4">
    <source>
        <dbReference type="Proteomes" id="UP000654345"/>
    </source>
</evidence>
<feature type="region of interest" description="Disordered" evidence="1">
    <location>
        <begin position="96"/>
        <end position="133"/>
    </location>
</feature>
<evidence type="ECO:0000313" key="3">
    <source>
        <dbReference type="EMBL" id="GHO56457.1"/>
    </source>
</evidence>
<accession>A0ABQ3UVM5</accession>
<gene>
    <name evidence="3" type="ORF">KSB_49320</name>
</gene>
<dbReference type="Proteomes" id="UP000654345">
    <property type="component" value="Unassembled WGS sequence"/>
</dbReference>
<feature type="compositionally biased region" description="Basic and acidic residues" evidence="1">
    <location>
        <begin position="104"/>
        <end position="131"/>
    </location>
</feature>
<dbReference type="PANTHER" id="PTHR33498:SF1">
    <property type="entry name" value="TRANSPOSASE FOR INSERTION SEQUENCE ELEMENT IS1557"/>
    <property type="match status" value="1"/>
</dbReference>